<keyword evidence="3" id="KW-0285">Flavoprotein</keyword>
<dbReference type="Proteomes" id="UP001212411">
    <property type="component" value="Chromosome 1"/>
</dbReference>
<evidence type="ECO:0000256" key="2">
    <source>
        <dbReference type="ARBA" id="ARBA00010989"/>
    </source>
</evidence>
<comment type="cofactor">
    <cofactor evidence="1">
        <name>FAD</name>
        <dbReference type="ChEBI" id="CHEBI:57692"/>
    </cofactor>
</comment>
<dbReference type="InterPro" id="IPR036188">
    <property type="entry name" value="FAD/NAD-bd_sf"/>
</dbReference>
<dbReference type="PANTHER" id="PTHR10961">
    <property type="entry name" value="PEROXISOMAL SARCOSINE OXIDASE"/>
    <property type="match status" value="1"/>
</dbReference>
<name>A0AAF0AU63_9SCHI</name>
<evidence type="ECO:0000256" key="5">
    <source>
        <dbReference type="ARBA" id="ARBA00023002"/>
    </source>
</evidence>
<dbReference type="GO" id="GO:0051698">
    <property type="term" value="F:saccharopine oxidase activity"/>
    <property type="evidence" value="ECO:0007669"/>
    <property type="project" value="TreeGrafter"/>
</dbReference>
<sequence length="430" mass="48168">MSKTGLIVGCGVFGLSAAVELAKQHAFDKIIAIDAETVPSSLSAANDLNKIIRPEYADIKYMKLAIEAMDSWRSKAPVSSTYHECGRLSINSKDPNRCQFDAVSQANLRKLLGETALVDLNTPDEIRQKFPAFLSNAPLNEDTSAVFNEHAGYASASDALVWMESEAKKFGVEFRYGKCGSFKRFVFPNTNSGSTASVAVEIEDGSIIQADTILLAIGAYMNAYIHTDRRVIAKGLPVAHMQLTEAEYNHYRNMPIIFDPDMAYIFPPDPKTKLLKFSSAGYEYVYNTRTRYDESIITSLPTTPSQYTEIPGYAKESIYRFLRMYLPELADRPLEKCKICWISDTSDSEFLVDKLPGTENVFIANGDSGHAFKFLPNIGKYIAQKIHGTLSTEWQEAWKWKNMDNHTTEVKWRGSQSLVDLKDVSFTPNN</sequence>
<reference evidence="7 8" key="1">
    <citation type="journal article" date="2023" name="G3 (Bethesda)">
        <title>A high-quality reference genome for the fission yeast Schizosaccharomyces osmophilus.</title>
        <authorList>
            <person name="Jia G.S."/>
            <person name="Zhang W.C."/>
            <person name="Liang Y."/>
            <person name="Liu X.H."/>
            <person name="Rhind N."/>
            <person name="Pidoux A."/>
            <person name="Brysch-Herzberg M."/>
            <person name="Du L.L."/>
        </authorList>
    </citation>
    <scope>NUCLEOTIDE SEQUENCE [LARGE SCALE GENOMIC DNA]</scope>
    <source>
        <strain evidence="7 8">CBS 15793</strain>
    </source>
</reference>
<dbReference type="AlphaFoldDB" id="A0AAF0AU63"/>
<dbReference type="GO" id="GO:0050660">
    <property type="term" value="F:flavin adenine dinucleotide binding"/>
    <property type="evidence" value="ECO:0007669"/>
    <property type="project" value="InterPro"/>
</dbReference>
<protein>
    <submittedName>
        <fullName evidence="7">L-saccharopine oxidase</fullName>
    </submittedName>
</protein>
<dbReference type="Gene3D" id="3.30.9.10">
    <property type="entry name" value="D-Amino Acid Oxidase, subunit A, domain 2"/>
    <property type="match status" value="1"/>
</dbReference>
<dbReference type="Pfam" id="PF01266">
    <property type="entry name" value="DAO"/>
    <property type="match status" value="1"/>
</dbReference>
<dbReference type="EMBL" id="CP115611">
    <property type="protein sequence ID" value="WBW71043.1"/>
    <property type="molecule type" value="Genomic_DNA"/>
</dbReference>
<comment type="similarity">
    <text evidence="2">Belongs to the MSOX/MTOX family.</text>
</comment>
<proteinExistence type="inferred from homology"/>
<dbReference type="PANTHER" id="PTHR10961:SF26">
    <property type="entry name" value="L-SACCHAROPINE OXIDASE"/>
    <property type="match status" value="1"/>
</dbReference>
<evidence type="ECO:0000256" key="3">
    <source>
        <dbReference type="ARBA" id="ARBA00022630"/>
    </source>
</evidence>
<dbReference type="KEGG" id="som:SOMG_01771"/>
<dbReference type="RefSeq" id="XP_056035286.1">
    <property type="nucleotide sequence ID" value="XM_056180564.1"/>
</dbReference>
<evidence type="ECO:0000256" key="4">
    <source>
        <dbReference type="ARBA" id="ARBA00022827"/>
    </source>
</evidence>
<dbReference type="Gene3D" id="3.50.50.60">
    <property type="entry name" value="FAD/NAD(P)-binding domain"/>
    <property type="match status" value="1"/>
</dbReference>
<evidence type="ECO:0000256" key="1">
    <source>
        <dbReference type="ARBA" id="ARBA00001974"/>
    </source>
</evidence>
<evidence type="ECO:0000259" key="6">
    <source>
        <dbReference type="Pfam" id="PF01266"/>
    </source>
</evidence>
<dbReference type="GO" id="GO:0008115">
    <property type="term" value="F:sarcosine oxidase activity"/>
    <property type="evidence" value="ECO:0007669"/>
    <property type="project" value="TreeGrafter"/>
</dbReference>
<dbReference type="GeneID" id="80875253"/>
<evidence type="ECO:0000313" key="7">
    <source>
        <dbReference type="EMBL" id="WBW71043.1"/>
    </source>
</evidence>
<organism evidence="7 8">
    <name type="scientific">Schizosaccharomyces osmophilus</name>
    <dbReference type="NCBI Taxonomy" id="2545709"/>
    <lineage>
        <taxon>Eukaryota</taxon>
        <taxon>Fungi</taxon>
        <taxon>Dikarya</taxon>
        <taxon>Ascomycota</taxon>
        <taxon>Taphrinomycotina</taxon>
        <taxon>Schizosaccharomycetes</taxon>
        <taxon>Schizosaccharomycetales</taxon>
        <taxon>Schizosaccharomycetaceae</taxon>
        <taxon>Schizosaccharomyces</taxon>
    </lineage>
</organism>
<keyword evidence="5" id="KW-0560">Oxidoreductase</keyword>
<dbReference type="SUPFAM" id="SSF51905">
    <property type="entry name" value="FAD/NAD(P)-binding domain"/>
    <property type="match status" value="1"/>
</dbReference>
<gene>
    <name evidence="7" type="primary">fap2</name>
    <name evidence="7" type="ORF">SOMG_01771</name>
</gene>
<keyword evidence="4" id="KW-0274">FAD</keyword>
<evidence type="ECO:0000313" key="8">
    <source>
        <dbReference type="Proteomes" id="UP001212411"/>
    </source>
</evidence>
<dbReference type="InterPro" id="IPR045170">
    <property type="entry name" value="MTOX"/>
</dbReference>
<accession>A0AAF0AU63</accession>
<dbReference type="InterPro" id="IPR006076">
    <property type="entry name" value="FAD-dep_OxRdtase"/>
</dbReference>
<feature type="domain" description="FAD dependent oxidoreductase" evidence="6">
    <location>
        <begin position="6"/>
        <end position="384"/>
    </location>
</feature>
<keyword evidence="8" id="KW-1185">Reference proteome</keyword>